<name>A0A7L9FG85_9CREN</name>
<gene>
    <name evidence="1" type="ORF">IG193_08795</name>
</gene>
<dbReference type="EMBL" id="CP062310">
    <property type="protein sequence ID" value="QOJ78828.1"/>
    <property type="molecule type" value="Genomic_DNA"/>
</dbReference>
<sequence length="330" mass="38139">MGFRVDVERLLYALPYSRTLRELARNSKVSHTAARRIVRELSTEGAFRFVPDDSFYGLTRLVAFVDRVPRRLPFTTTGVRSLVSQEGMHTLVMAYLPEALAGKYVESLSEEAGVLEWFVTRDYVAWLPRPELRGVSPGEFDGLVDRAPEYIPPRTNLRPLAVPDQIDLVLLWGKLLMGPFARPTEIYSRASREEGLPAVSKQVLSYHYRAHVQPGWRYSTYFKYISSEELPFVAYYVRGREAERVARALALLPNLGMSLIGDGRALYMGQLQCRYHTLFAEIPQSYGVEATLMFMKLDLRLDVPRLWRLLDAEHRKWRWVEEKVEVRARH</sequence>
<organism evidence="1 2">
    <name type="scientific">Infirmifilum lucidum</name>
    <dbReference type="NCBI Taxonomy" id="2776706"/>
    <lineage>
        <taxon>Archaea</taxon>
        <taxon>Thermoproteota</taxon>
        <taxon>Thermoprotei</taxon>
        <taxon>Thermofilales</taxon>
        <taxon>Thermofilaceae</taxon>
        <taxon>Infirmifilum</taxon>
    </lineage>
</organism>
<dbReference type="GeneID" id="59149989"/>
<dbReference type="AlphaFoldDB" id="A0A7L9FG85"/>
<reference evidence="1 2" key="1">
    <citation type="submission" date="2020-10" db="EMBL/GenBank/DDBJ databases">
        <title>Thermofilum lucidum 3507LT sp. nov. a novel member of Thermofilaceae family isolated from Chile hot spring, and proposal of description order Thermofilales.</title>
        <authorList>
            <person name="Zayulina K.S."/>
            <person name="Elcheninov A.G."/>
            <person name="Toshchakov S.V."/>
            <person name="Kublanov I.V."/>
        </authorList>
    </citation>
    <scope>NUCLEOTIDE SEQUENCE [LARGE SCALE GENOMIC DNA]</scope>
    <source>
        <strain evidence="1 2">3507LT</strain>
    </source>
</reference>
<keyword evidence="2" id="KW-1185">Reference proteome</keyword>
<dbReference type="Proteomes" id="UP000594121">
    <property type="component" value="Chromosome"/>
</dbReference>
<dbReference type="InParanoid" id="A0A7L9FG85"/>
<protein>
    <submittedName>
        <fullName evidence="1">Uncharacterized protein</fullName>
    </submittedName>
</protein>
<dbReference type="RefSeq" id="WP_192818800.1">
    <property type="nucleotide sequence ID" value="NZ_CP062310.1"/>
</dbReference>
<evidence type="ECO:0000313" key="2">
    <source>
        <dbReference type="Proteomes" id="UP000594121"/>
    </source>
</evidence>
<dbReference type="KEGG" id="thel:IG193_08795"/>
<evidence type="ECO:0000313" key="1">
    <source>
        <dbReference type="EMBL" id="QOJ78828.1"/>
    </source>
</evidence>
<proteinExistence type="predicted"/>
<accession>A0A7L9FG85</accession>